<comment type="caution">
    <text evidence="1">The sequence shown here is derived from an EMBL/GenBank/DDBJ whole genome shotgun (WGS) entry which is preliminary data.</text>
</comment>
<reference evidence="1" key="1">
    <citation type="submission" date="2019-10" db="EMBL/GenBank/DDBJ databases">
        <authorList>
            <consortium name="DOE Joint Genome Institute"/>
            <person name="Kuo A."/>
            <person name="Miyauchi S."/>
            <person name="Kiss E."/>
            <person name="Drula E."/>
            <person name="Kohler A."/>
            <person name="Sanchez-Garcia M."/>
            <person name="Andreopoulos B."/>
            <person name="Barry K.W."/>
            <person name="Bonito G."/>
            <person name="Buee M."/>
            <person name="Carver A."/>
            <person name="Chen C."/>
            <person name="Cichocki N."/>
            <person name="Clum A."/>
            <person name="Culley D."/>
            <person name="Crous P.W."/>
            <person name="Fauchery L."/>
            <person name="Girlanda M."/>
            <person name="Hayes R."/>
            <person name="Keri Z."/>
            <person name="Labutti K."/>
            <person name="Lipzen A."/>
            <person name="Lombard V."/>
            <person name="Magnuson J."/>
            <person name="Maillard F."/>
            <person name="Morin E."/>
            <person name="Murat C."/>
            <person name="Nolan M."/>
            <person name="Ohm R."/>
            <person name="Pangilinan J."/>
            <person name="Pereira M."/>
            <person name="Perotto S."/>
            <person name="Peter M."/>
            <person name="Riley R."/>
            <person name="Sitrit Y."/>
            <person name="Stielow B."/>
            <person name="Szollosi G."/>
            <person name="Zifcakova L."/>
            <person name="Stursova M."/>
            <person name="Spatafora J.W."/>
            <person name="Tedersoo L."/>
            <person name="Vaario L.-M."/>
            <person name="Yamada A."/>
            <person name="Yan M."/>
            <person name="Wang P."/>
            <person name="Xu J."/>
            <person name="Bruns T."/>
            <person name="Baldrian P."/>
            <person name="Vilgalys R."/>
            <person name="Henrissat B."/>
            <person name="Grigoriev I.V."/>
            <person name="Hibbett D."/>
            <person name="Nagy L.G."/>
            <person name="Martin F.M."/>
        </authorList>
    </citation>
    <scope>NUCLEOTIDE SEQUENCE</scope>
    <source>
        <strain evidence="1">P2</strain>
    </source>
</reference>
<evidence type="ECO:0000313" key="1">
    <source>
        <dbReference type="EMBL" id="KAF9644072.1"/>
    </source>
</evidence>
<dbReference type="Proteomes" id="UP000886501">
    <property type="component" value="Unassembled WGS sequence"/>
</dbReference>
<protein>
    <submittedName>
        <fullName evidence="1">Ebp2-domain-containing protein</fullName>
    </submittedName>
</protein>
<accession>A0ACB6Z3G2</accession>
<proteinExistence type="predicted"/>
<name>A0ACB6Z3G2_THEGA</name>
<dbReference type="EMBL" id="MU118162">
    <property type="protein sequence ID" value="KAF9644072.1"/>
    <property type="molecule type" value="Genomic_DNA"/>
</dbReference>
<keyword evidence="2" id="KW-1185">Reference proteome</keyword>
<sequence>MALTALVKKTGSKPKSKPAEKGKPLPPPVPVDDSSSDDEEDSEDESESDEGDGVDEVGFENLIKALGDNSLNEYDQAQLVALAGGEEDDGESEEGEDAEEDEELAEVSGSEEDEEDQEESDEAEEGGSDSGSQGASAEKGESSGGEDVLALDELEDVELHPDAVPRRGVKVIDNKDALERIRKTIQLDPKLPWTETLVLSYPEAHVVDHEDDLNRELAFYKQALHGAQEAHTLASKHKFPFTRPADYFAEMVKSDSHMERIRQRLINESAEIKRSEEKRKERRNKKYGKQIQVEKQKERERAKKDMDERIKGLKRKRKGALENVQADEEDFGVAVEDAISDRPSKRAKGSSDSSRPKMSRKARDSKFGFRGAGRRSKQNTKSSTDDFEPGRRSGPGQKFGKGGNKAPPKRPGKSKRMDARTRR</sequence>
<gene>
    <name evidence="1" type="ORF">BDM02DRAFT_3103474</name>
</gene>
<organism evidence="1 2">
    <name type="scientific">Thelephora ganbajun</name>
    <name type="common">Ganba fungus</name>
    <dbReference type="NCBI Taxonomy" id="370292"/>
    <lineage>
        <taxon>Eukaryota</taxon>
        <taxon>Fungi</taxon>
        <taxon>Dikarya</taxon>
        <taxon>Basidiomycota</taxon>
        <taxon>Agaricomycotina</taxon>
        <taxon>Agaricomycetes</taxon>
        <taxon>Thelephorales</taxon>
        <taxon>Thelephoraceae</taxon>
        <taxon>Thelephora</taxon>
    </lineage>
</organism>
<evidence type="ECO:0000313" key="2">
    <source>
        <dbReference type="Proteomes" id="UP000886501"/>
    </source>
</evidence>
<reference evidence="1" key="2">
    <citation type="journal article" date="2020" name="Nat. Commun.">
        <title>Large-scale genome sequencing of mycorrhizal fungi provides insights into the early evolution of symbiotic traits.</title>
        <authorList>
            <person name="Miyauchi S."/>
            <person name="Kiss E."/>
            <person name="Kuo A."/>
            <person name="Drula E."/>
            <person name="Kohler A."/>
            <person name="Sanchez-Garcia M."/>
            <person name="Morin E."/>
            <person name="Andreopoulos B."/>
            <person name="Barry K.W."/>
            <person name="Bonito G."/>
            <person name="Buee M."/>
            <person name="Carver A."/>
            <person name="Chen C."/>
            <person name="Cichocki N."/>
            <person name="Clum A."/>
            <person name="Culley D."/>
            <person name="Crous P.W."/>
            <person name="Fauchery L."/>
            <person name="Girlanda M."/>
            <person name="Hayes R.D."/>
            <person name="Keri Z."/>
            <person name="LaButti K."/>
            <person name="Lipzen A."/>
            <person name="Lombard V."/>
            <person name="Magnuson J."/>
            <person name="Maillard F."/>
            <person name="Murat C."/>
            <person name="Nolan M."/>
            <person name="Ohm R.A."/>
            <person name="Pangilinan J."/>
            <person name="Pereira M.F."/>
            <person name="Perotto S."/>
            <person name="Peter M."/>
            <person name="Pfister S."/>
            <person name="Riley R."/>
            <person name="Sitrit Y."/>
            <person name="Stielow J.B."/>
            <person name="Szollosi G."/>
            <person name="Zifcakova L."/>
            <person name="Stursova M."/>
            <person name="Spatafora J.W."/>
            <person name="Tedersoo L."/>
            <person name="Vaario L.M."/>
            <person name="Yamada A."/>
            <person name="Yan M."/>
            <person name="Wang P."/>
            <person name="Xu J."/>
            <person name="Bruns T."/>
            <person name="Baldrian P."/>
            <person name="Vilgalys R."/>
            <person name="Dunand C."/>
            <person name="Henrissat B."/>
            <person name="Grigoriev I.V."/>
            <person name="Hibbett D."/>
            <person name="Nagy L.G."/>
            <person name="Martin F.M."/>
        </authorList>
    </citation>
    <scope>NUCLEOTIDE SEQUENCE</scope>
    <source>
        <strain evidence="1">P2</strain>
    </source>
</reference>